<accession>A0A9E2KMT0</accession>
<reference evidence="1" key="1">
    <citation type="journal article" date="2021" name="PeerJ">
        <title>Extensive microbial diversity within the chicken gut microbiome revealed by metagenomics and culture.</title>
        <authorList>
            <person name="Gilroy R."/>
            <person name="Ravi A."/>
            <person name="Getino M."/>
            <person name="Pursley I."/>
            <person name="Horton D.L."/>
            <person name="Alikhan N.F."/>
            <person name="Baker D."/>
            <person name="Gharbi K."/>
            <person name="Hall N."/>
            <person name="Watson M."/>
            <person name="Adriaenssens E.M."/>
            <person name="Foster-Nyarko E."/>
            <person name="Jarju S."/>
            <person name="Secka A."/>
            <person name="Antonio M."/>
            <person name="Oren A."/>
            <person name="Chaudhuri R.R."/>
            <person name="La Ragione R."/>
            <person name="Hildebrand F."/>
            <person name="Pallen M.J."/>
        </authorList>
    </citation>
    <scope>NUCLEOTIDE SEQUENCE</scope>
    <source>
        <strain evidence="1">687</strain>
    </source>
</reference>
<protein>
    <submittedName>
        <fullName evidence="1">Uncharacterized protein</fullName>
    </submittedName>
</protein>
<dbReference type="EMBL" id="JAHLFG010000009">
    <property type="protein sequence ID" value="MBU3826048.1"/>
    <property type="molecule type" value="Genomic_DNA"/>
</dbReference>
<name>A0A9E2KMT0_9GAMM</name>
<gene>
    <name evidence="1" type="ORF">IAA31_00940</name>
</gene>
<dbReference type="AlphaFoldDB" id="A0A9E2KMT0"/>
<evidence type="ECO:0000313" key="2">
    <source>
        <dbReference type="Proteomes" id="UP000824150"/>
    </source>
</evidence>
<comment type="caution">
    <text evidence="1">The sequence shown here is derived from an EMBL/GenBank/DDBJ whole genome shotgun (WGS) entry which is preliminary data.</text>
</comment>
<dbReference type="Proteomes" id="UP000824150">
    <property type="component" value="Unassembled WGS sequence"/>
</dbReference>
<sequence>MAFFNFGTVRASLAKKRRYDVCKLVAYNRSKAQVSFSNQFCAIGIALFKGSTLNFKDLLEQGKFLNYYLLIQSKEEILSVFLIVPTLEQVSGISEVLENRINAVITDSSDRFMLPGRNGCLVKFNGIST</sequence>
<proteinExistence type="predicted"/>
<evidence type="ECO:0000313" key="1">
    <source>
        <dbReference type="EMBL" id="MBU3826048.1"/>
    </source>
</evidence>
<reference evidence="1" key="2">
    <citation type="submission" date="2021-04" db="EMBL/GenBank/DDBJ databases">
        <authorList>
            <person name="Gilroy R."/>
        </authorList>
    </citation>
    <scope>NUCLEOTIDE SEQUENCE</scope>
    <source>
        <strain evidence="1">687</strain>
    </source>
</reference>
<organism evidence="1 2">
    <name type="scientific">Candidatus Anaerobiospirillum merdipullorum</name>
    <dbReference type="NCBI Taxonomy" id="2838450"/>
    <lineage>
        <taxon>Bacteria</taxon>
        <taxon>Pseudomonadati</taxon>
        <taxon>Pseudomonadota</taxon>
        <taxon>Gammaproteobacteria</taxon>
        <taxon>Aeromonadales</taxon>
        <taxon>Succinivibrionaceae</taxon>
        <taxon>Anaerobiospirillum</taxon>
    </lineage>
</organism>